<evidence type="ECO:0000313" key="1">
    <source>
        <dbReference type="EMBL" id="CAE0443043.1"/>
    </source>
</evidence>
<sequence>MEPLCSPKTDWEAVIISALQETGSDAVALLRKDISKRLELLVATDDESANLDRKLFILSLKKAYDNSFSRTEEEESNSMEAEGNILFSDSKSNSKICRSNICVRTAVTKSILNGAKKQQTEVEPDAGNKVKSKNKIPKSYGILKRTYGSSNCSNKSFKKKRKTNKLGPDFDHIFLSSISSSTNAKVEQNASYGSAARASQKKFNLSLTTKSKSAVKSRVSSKFKEDFAKLLETQKKYFVSLDKEENLNLETFAREDEKRFDDPTLQNEGLELSEEEEAKCRSEYKEYCQVLDEVVPPIKFKEFVRQRIILDLQSI</sequence>
<dbReference type="AlphaFoldDB" id="A0A7S3PL83"/>
<dbReference type="EMBL" id="HBIN01017245">
    <property type="protein sequence ID" value="CAE0443043.1"/>
    <property type="molecule type" value="Transcribed_RNA"/>
</dbReference>
<proteinExistence type="predicted"/>
<name>A0A7S3PL83_9STRA</name>
<protein>
    <submittedName>
        <fullName evidence="1">Uncharacterized protein</fullName>
    </submittedName>
</protein>
<accession>A0A7S3PL83</accession>
<reference evidence="1" key="1">
    <citation type="submission" date="2021-01" db="EMBL/GenBank/DDBJ databases">
        <authorList>
            <person name="Corre E."/>
            <person name="Pelletier E."/>
            <person name="Niang G."/>
            <person name="Scheremetjew M."/>
            <person name="Finn R."/>
            <person name="Kale V."/>
            <person name="Holt S."/>
            <person name="Cochrane G."/>
            <person name="Meng A."/>
            <person name="Brown T."/>
            <person name="Cohen L."/>
        </authorList>
    </citation>
    <scope>NUCLEOTIDE SEQUENCE</scope>
    <source>
        <strain evidence="1">GSBS06</strain>
    </source>
</reference>
<gene>
    <name evidence="1" type="ORF">ASTO00021_LOCUS13150</name>
</gene>
<organism evidence="1">
    <name type="scientific">Aplanochytrium stocchinoi</name>
    <dbReference type="NCBI Taxonomy" id="215587"/>
    <lineage>
        <taxon>Eukaryota</taxon>
        <taxon>Sar</taxon>
        <taxon>Stramenopiles</taxon>
        <taxon>Bigyra</taxon>
        <taxon>Labyrinthulomycetes</taxon>
        <taxon>Thraustochytrida</taxon>
        <taxon>Thraustochytriidae</taxon>
        <taxon>Aplanochytrium</taxon>
    </lineage>
</organism>